<dbReference type="PRINTS" id="PR00332">
    <property type="entry name" value="HISTRIAD"/>
</dbReference>
<evidence type="ECO:0000256" key="3">
    <source>
        <dbReference type="PROSITE-ProRule" id="PRU00464"/>
    </source>
</evidence>
<reference evidence="5 6" key="1">
    <citation type="submission" date="2018-06" db="EMBL/GenBank/DDBJ databases">
        <authorList>
            <consortium name="Pathogen Informatics"/>
            <person name="Doyle S."/>
        </authorList>
    </citation>
    <scope>NUCLEOTIDE SEQUENCE [LARGE SCALE GENOMIC DNA]</scope>
    <source>
        <strain evidence="5 6">NCTC11544</strain>
    </source>
</reference>
<dbReference type="Proteomes" id="UP000255529">
    <property type="component" value="Unassembled WGS sequence"/>
</dbReference>
<proteinExistence type="predicted"/>
<dbReference type="InterPro" id="IPR001310">
    <property type="entry name" value="Histidine_triad_HIT"/>
</dbReference>
<organism evidence="5 6">
    <name type="scientific">Serratia quinivorans</name>
    <dbReference type="NCBI Taxonomy" id="137545"/>
    <lineage>
        <taxon>Bacteria</taxon>
        <taxon>Pseudomonadati</taxon>
        <taxon>Pseudomonadota</taxon>
        <taxon>Gammaproteobacteria</taxon>
        <taxon>Enterobacterales</taxon>
        <taxon>Yersiniaceae</taxon>
        <taxon>Serratia</taxon>
    </lineage>
</organism>
<evidence type="ECO:0000259" key="4">
    <source>
        <dbReference type="PROSITE" id="PS51084"/>
    </source>
</evidence>
<dbReference type="CDD" id="cd01276">
    <property type="entry name" value="PKCI_related"/>
    <property type="match status" value="1"/>
</dbReference>
<dbReference type="Pfam" id="PF01230">
    <property type="entry name" value="HIT"/>
    <property type="match status" value="1"/>
</dbReference>
<dbReference type="InterPro" id="IPR036265">
    <property type="entry name" value="HIT-like_sf"/>
</dbReference>
<accession>A0A379YDK4</accession>
<dbReference type="PROSITE" id="PS51084">
    <property type="entry name" value="HIT_2"/>
    <property type="match status" value="1"/>
</dbReference>
<feature type="short sequence motif" description="Histidine triad motif" evidence="2 3">
    <location>
        <begin position="150"/>
        <end position="154"/>
    </location>
</feature>
<evidence type="ECO:0000313" key="6">
    <source>
        <dbReference type="Proteomes" id="UP000255529"/>
    </source>
</evidence>
<evidence type="ECO:0000256" key="1">
    <source>
        <dbReference type="PIRSR" id="PIRSR601310-1"/>
    </source>
</evidence>
<dbReference type="PANTHER" id="PTHR23089">
    <property type="entry name" value="HISTIDINE TRIAD HIT PROTEIN"/>
    <property type="match status" value="1"/>
</dbReference>
<dbReference type="SUPFAM" id="SSF54197">
    <property type="entry name" value="HIT-like"/>
    <property type="match status" value="1"/>
</dbReference>
<dbReference type="GO" id="GO:0003824">
    <property type="term" value="F:catalytic activity"/>
    <property type="evidence" value="ECO:0007669"/>
    <property type="project" value="InterPro"/>
</dbReference>
<dbReference type="NCBIfam" id="NF007965">
    <property type="entry name" value="PRK10687.1"/>
    <property type="match status" value="1"/>
</dbReference>
<dbReference type="AlphaFoldDB" id="A0A379YDK4"/>
<dbReference type="InterPro" id="IPR019808">
    <property type="entry name" value="Histidine_triad_CS"/>
</dbReference>
<gene>
    <name evidence="5" type="ORF">NCTC11544_00136</name>
</gene>
<dbReference type="InterPro" id="IPR011146">
    <property type="entry name" value="HIT-like"/>
</dbReference>
<sequence>MPPGNFDSGAISLTGCLILHHSTRKVRNQVESSRICHSYCVQLFFLYKERQMAEETIFSKIIRREIPADVVYQDELVTAFRDISPQAPTHILIVPNVLIPTINDVTVEHEAALGRMITAAARIAEQEGVAEDGYRLIINCNRHGGQEVYHIHMHLVGGRSLGPLLSR</sequence>
<feature type="active site" description="Tele-AMP-histidine intermediate" evidence="1">
    <location>
        <position position="152"/>
    </location>
</feature>
<dbReference type="EMBL" id="UGYN01000002">
    <property type="protein sequence ID" value="SUI43255.1"/>
    <property type="molecule type" value="Genomic_DNA"/>
</dbReference>
<evidence type="ECO:0000313" key="5">
    <source>
        <dbReference type="EMBL" id="SUI43255.1"/>
    </source>
</evidence>
<dbReference type="Gene3D" id="3.30.428.10">
    <property type="entry name" value="HIT-like"/>
    <property type="match status" value="1"/>
</dbReference>
<dbReference type="PROSITE" id="PS00892">
    <property type="entry name" value="HIT_1"/>
    <property type="match status" value="1"/>
</dbReference>
<evidence type="ECO:0000256" key="2">
    <source>
        <dbReference type="PIRSR" id="PIRSR601310-3"/>
    </source>
</evidence>
<feature type="domain" description="HIT" evidence="4">
    <location>
        <begin position="57"/>
        <end position="166"/>
    </location>
</feature>
<name>A0A379YDK4_9GAMM</name>
<protein>
    <submittedName>
        <fullName evidence="5">HIT-like protein HI_0961</fullName>
    </submittedName>
</protein>